<dbReference type="GO" id="GO:0002100">
    <property type="term" value="P:tRNA wobble adenosine to inosine editing"/>
    <property type="evidence" value="ECO:0007669"/>
    <property type="project" value="InterPro"/>
</dbReference>
<reference evidence="2 3" key="1">
    <citation type="submission" date="2019-02" db="EMBL/GenBank/DDBJ databases">
        <authorList>
            <consortium name="Pathogen Informatics"/>
        </authorList>
    </citation>
    <scope>NUCLEOTIDE SEQUENCE [LARGE SCALE GENOMIC DNA]</scope>
    <source>
        <strain evidence="2 3">3012STDY6756504</strain>
    </source>
</reference>
<dbReference type="CDD" id="cd01285">
    <property type="entry name" value="nucleoside_deaminase"/>
    <property type="match status" value="1"/>
</dbReference>
<dbReference type="Pfam" id="PF00383">
    <property type="entry name" value="dCMP_cyt_deam_1"/>
    <property type="match status" value="1"/>
</dbReference>
<sequence length="158" mass="17423">MRQAIELARTRIPPSDDPPVGALVYDHDGRLLGRGYHDRPGTGDPTAYAELIAVRQAADAVGGWRLDGCTVVTTLEPGVMAAGALVLARVQRLVIGSWDPYHGAVCSQWDLVRDRRLNHRLEVISDVLSDETDPLIADYLEVEKYHAGQRRIDMQLGL</sequence>
<dbReference type="EC" id="3.5.4.-" evidence="2"/>
<dbReference type="InterPro" id="IPR002125">
    <property type="entry name" value="CMP_dCMP_dom"/>
</dbReference>
<proteinExistence type="predicted"/>
<dbReference type="GO" id="GO:0046872">
    <property type="term" value="F:metal ion binding"/>
    <property type="evidence" value="ECO:0007669"/>
    <property type="project" value="UniProtKB-KW"/>
</dbReference>
<keyword evidence="2" id="KW-0378">Hydrolase</keyword>
<dbReference type="Gene3D" id="3.40.140.10">
    <property type="entry name" value="Cytidine Deaminase, domain 2"/>
    <property type="match status" value="1"/>
</dbReference>
<gene>
    <name evidence="2" type="primary">tadA_1</name>
    <name evidence="2" type="ORF">NCTC10797_00043</name>
</gene>
<organism evidence="2 3">
    <name type="scientific">Nocardia cyriacigeorgica</name>
    <dbReference type="NCBI Taxonomy" id="135487"/>
    <lineage>
        <taxon>Bacteria</taxon>
        <taxon>Bacillati</taxon>
        <taxon>Actinomycetota</taxon>
        <taxon>Actinomycetes</taxon>
        <taxon>Mycobacteriales</taxon>
        <taxon>Nocardiaceae</taxon>
        <taxon>Nocardia</taxon>
    </lineage>
</organism>
<dbReference type="PANTHER" id="PTHR11079">
    <property type="entry name" value="CYTOSINE DEAMINASE FAMILY MEMBER"/>
    <property type="match status" value="1"/>
</dbReference>
<dbReference type="AlphaFoldDB" id="A0A4U8VWJ2"/>
<evidence type="ECO:0000313" key="2">
    <source>
        <dbReference type="EMBL" id="VFA96294.1"/>
    </source>
</evidence>
<evidence type="ECO:0000313" key="3">
    <source>
        <dbReference type="Proteomes" id="UP000290439"/>
    </source>
</evidence>
<dbReference type="Proteomes" id="UP000290439">
    <property type="component" value="Chromosome"/>
</dbReference>
<evidence type="ECO:0000259" key="1">
    <source>
        <dbReference type="PROSITE" id="PS51747"/>
    </source>
</evidence>
<dbReference type="SUPFAM" id="SSF53927">
    <property type="entry name" value="Cytidine deaminase-like"/>
    <property type="match status" value="1"/>
</dbReference>
<dbReference type="PANTHER" id="PTHR11079:SF202">
    <property type="entry name" value="TRNA-SPECIFIC ADENOSINE DEAMINASE"/>
    <property type="match status" value="1"/>
</dbReference>
<dbReference type="EMBL" id="LR215973">
    <property type="protein sequence ID" value="VFA96294.1"/>
    <property type="molecule type" value="Genomic_DNA"/>
</dbReference>
<name>A0A4U8VWJ2_9NOCA</name>
<feature type="domain" description="CMP/dCMP-type deaminase" evidence="1">
    <location>
        <begin position="1"/>
        <end position="108"/>
    </location>
</feature>
<accession>A0A4U8VWJ2</accession>
<protein>
    <submittedName>
        <fullName evidence="2">tRNA-specific adenosine deaminase</fullName>
        <ecNumber evidence="2">3.5.4.-</ecNumber>
    </submittedName>
</protein>
<dbReference type="PROSITE" id="PS51747">
    <property type="entry name" value="CYT_DCMP_DEAMINASES_2"/>
    <property type="match status" value="1"/>
</dbReference>
<dbReference type="GO" id="GO:0052717">
    <property type="term" value="F:tRNA-specific adenosine-34 deaminase activity"/>
    <property type="evidence" value="ECO:0007669"/>
    <property type="project" value="UniProtKB-EC"/>
</dbReference>
<dbReference type="InterPro" id="IPR016193">
    <property type="entry name" value="Cytidine_deaminase-like"/>
</dbReference>